<protein>
    <submittedName>
        <fullName evidence="2">Uncharacterized protein</fullName>
    </submittedName>
</protein>
<accession>A0ABT1UCU3</accession>
<evidence type="ECO:0000313" key="3">
    <source>
        <dbReference type="Proteomes" id="UP001524569"/>
    </source>
</evidence>
<gene>
    <name evidence="2" type="ORF">NP603_02900</name>
</gene>
<comment type="caution">
    <text evidence="2">The sequence shown here is derived from an EMBL/GenBank/DDBJ whole genome shotgun (WGS) entry which is preliminary data.</text>
</comment>
<evidence type="ECO:0000313" key="2">
    <source>
        <dbReference type="EMBL" id="MCQ8180047.1"/>
    </source>
</evidence>
<name>A0ABT1UCU3_9GAMM</name>
<feature type="transmembrane region" description="Helical" evidence="1">
    <location>
        <begin position="45"/>
        <end position="61"/>
    </location>
</feature>
<keyword evidence="1" id="KW-0472">Membrane</keyword>
<dbReference type="Pfam" id="PF07254">
    <property type="entry name" value="Cpta_toxin"/>
    <property type="match status" value="1"/>
</dbReference>
<feature type="transmembrane region" description="Helical" evidence="1">
    <location>
        <begin position="21"/>
        <end position="39"/>
    </location>
</feature>
<keyword evidence="3" id="KW-1185">Reference proteome</keyword>
<organism evidence="2 3">
    <name type="scientific">Methylomonas aurea</name>
    <dbReference type="NCBI Taxonomy" id="2952224"/>
    <lineage>
        <taxon>Bacteria</taxon>
        <taxon>Pseudomonadati</taxon>
        <taxon>Pseudomonadota</taxon>
        <taxon>Gammaproteobacteria</taxon>
        <taxon>Methylococcales</taxon>
        <taxon>Methylococcaceae</taxon>
        <taxon>Methylomonas</taxon>
    </lineage>
</organism>
<dbReference type="Proteomes" id="UP001524569">
    <property type="component" value="Unassembled WGS sequence"/>
</dbReference>
<dbReference type="PROSITE" id="PS51257">
    <property type="entry name" value="PROKAR_LIPOPROTEIN"/>
    <property type="match status" value="1"/>
</dbReference>
<keyword evidence="1" id="KW-0812">Transmembrane</keyword>
<dbReference type="EMBL" id="JANIBM010000002">
    <property type="protein sequence ID" value="MCQ8180047.1"/>
    <property type="molecule type" value="Genomic_DNA"/>
</dbReference>
<proteinExistence type="predicted"/>
<evidence type="ECO:0000256" key="1">
    <source>
        <dbReference type="SAM" id="Phobius"/>
    </source>
</evidence>
<keyword evidence="1" id="KW-1133">Transmembrane helix</keyword>
<reference evidence="2 3" key="1">
    <citation type="submission" date="2022-07" db="EMBL/GenBank/DDBJ databases">
        <title>Methylomonas rivi sp. nov., Methylomonas rosea sp. nov., Methylomonas aureus sp. nov. and Methylomonas subterranea sp. nov., four novel methanotrophs isolated from a freshwater creek and the deep terrestrial subsurface.</title>
        <authorList>
            <person name="Abin C."/>
            <person name="Sankaranarayanan K."/>
            <person name="Garner C."/>
            <person name="Sindelar R."/>
            <person name="Kotary K."/>
            <person name="Garner R."/>
            <person name="Barclay S."/>
            <person name="Lawson P."/>
            <person name="Krumholz L."/>
        </authorList>
    </citation>
    <scope>NUCLEOTIDE SEQUENCE [LARGE SCALE GENOMIC DNA]</scope>
    <source>
        <strain evidence="2 3">SURF-1</strain>
    </source>
</reference>
<dbReference type="RefSeq" id="WP_256609423.1">
    <property type="nucleotide sequence ID" value="NZ_JANIBM010000002.1"/>
</dbReference>
<sequence length="144" mass="16610">MYKNIEQSVDFRLGVSRQRRLCVSFSHLAALAACWLNSLPLVCRLGLTVVVFLSWFAAVWAENRSNMVLRYSQQRGWSVQEGRHDSQPIRLRNTCVVTRMLVALHWIGESDIRGARVVFPDMLKPDEFRRLLVCLKITDIGYDA</sequence>
<dbReference type="InterPro" id="IPR009883">
    <property type="entry name" value="YgfX"/>
</dbReference>